<keyword evidence="3 8" id="KW-0812">Transmembrane</keyword>
<dbReference type="PANTHER" id="PTHR43341">
    <property type="entry name" value="AMINO ACID PERMEASE"/>
    <property type="match status" value="1"/>
</dbReference>
<feature type="domain" description="Amino acid permease/ SLC12A" evidence="9">
    <location>
        <begin position="116"/>
        <end position="570"/>
    </location>
</feature>
<evidence type="ECO:0000256" key="5">
    <source>
        <dbReference type="ARBA" id="ARBA00022989"/>
    </source>
</evidence>
<feature type="transmembrane region" description="Helical" evidence="8">
    <location>
        <begin position="292"/>
        <end position="319"/>
    </location>
</feature>
<dbReference type="PANTHER" id="PTHR43341:SF3">
    <property type="entry name" value="AMINO-ACID PERMEASE PB1C11.02-RELATED"/>
    <property type="match status" value="1"/>
</dbReference>
<feature type="transmembrane region" description="Helical" evidence="8">
    <location>
        <begin position="510"/>
        <end position="533"/>
    </location>
</feature>
<feature type="transmembrane region" description="Helical" evidence="8">
    <location>
        <begin position="147"/>
        <end position="165"/>
    </location>
</feature>
<dbReference type="FunFam" id="1.20.1740.10:FF:000001">
    <property type="entry name" value="Amino acid permease"/>
    <property type="match status" value="1"/>
</dbReference>
<feature type="transmembrane region" description="Helical" evidence="8">
    <location>
        <begin position="253"/>
        <end position="272"/>
    </location>
</feature>
<feature type="transmembrane region" description="Helical" evidence="8">
    <location>
        <begin position="226"/>
        <end position="246"/>
    </location>
</feature>
<feature type="transmembrane region" description="Helical" evidence="8">
    <location>
        <begin position="439"/>
        <end position="460"/>
    </location>
</feature>
<dbReference type="InterPro" id="IPR004840">
    <property type="entry name" value="Amino_acid_permease_CS"/>
</dbReference>
<dbReference type="AlphaFoldDB" id="A0A8S0WD12"/>
<feature type="transmembrane region" description="Helical" evidence="8">
    <location>
        <begin position="466"/>
        <end position="489"/>
    </location>
</feature>
<protein>
    <recommendedName>
        <fullName evidence="9">Amino acid permease/ SLC12A domain-containing protein</fullName>
    </recommendedName>
</protein>
<evidence type="ECO:0000313" key="11">
    <source>
        <dbReference type="Proteomes" id="UP000467700"/>
    </source>
</evidence>
<keyword evidence="5 8" id="KW-1133">Transmembrane helix</keyword>
<dbReference type="InterPro" id="IPR050524">
    <property type="entry name" value="APC_YAT"/>
</dbReference>
<reference evidence="10 11" key="1">
    <citation type="submission" date="2020-01" db="EMBL/GenBank/DDBJ databases">
        <authorList>
            <person name="Gupta K D."/>
        </authorList>
    </citation>
    <scope>NUCLEOTIDE SEQUENCE [LARGE SCALE GENOMIC DNA]</scope>
</reference>
<keyword evidence="2" id="KW-0813">Transport</keyword>
<dbReference type="EMBL" id="CACVBS010000024">
    <property type="protein sequence ID" value="CAA7259463.1"/>
    <property type="molecule type" value="Genomic_DNA"/>
</dbReference>
<evidence type="ECO:0000256" key="4">
    <source>
        <dbReference type="ARBA" id="ARBA00022970"/>
    </source>
</evidence>
<dbReference type="Proteomes" id="UP000467700">
    <property type="component" value="Unassembled WGS sequence"/>
</dbReference>
<keyword evidence="4" id="KW-0029">Amino-acid transport</keyword>
<evidence type="ECO:0000256" key="2">
    <source>
        <dbReference type="ARBA" id="ARBA00022448"/>
    </source>
</evidence>
<feature type="transmembrane region" description="Helical" evidence="8">
    <location>
        <begin position="117"/>
        <end position="141"/>
    </location>
</feature>
<dbReference type="Gene3D" id="1.20.1740.10">
    <property type="entry name" value="Amino acid/polyamine transporter I"/>
    <property type="match status" value="1"/>
</dbReference>
<feature type="compositionally biased region" description="Polar residues" evidence="7">
    <location>
        <begin position="55"/>
        <end position="70"/>
    </location>
</feature>
<proteinExistence type="predicted"/>
<name>A0A8S0WD12_CYCAE</name>
<evidence type="ECO:0000313" key="10">
    <source>
        <dbReference type="EMBL" id="CAA7259463.1"/>
    </source>
</evidence>
<feature type="transmembrane region" description="Helical" evidence="8">
    <location>
        <begin position="545"/>
        <end position="565"/>
    </location>
</feature>
<evidence type="ECO:0000256" key="7">
    <source>
        <dbReference type="SAM" id="MobiDB-lite"/>
    </source>
</evidence>
<evidence type="ECO:0000256" key="1">
    <source>
        <dbReference type="ARBA" id="ARBA00004141"/>
    </source>
</evidence>
<sequence length="643" mass="70099">MELKLTTPRTLSNSNLQIPIPVRLHASEVYIATLLLPRPPSSFNEIREYDLYRNGSESETMSPTSQSASRDSIAKEDSSGSHDSNNETALTNNGGFWKKLGAEAGNETQRGMKSRHLMMIAIGGTIGTGIFLSAGSSIALAGPGSTLLSYCVVGLFVYTVVIALGEMSSMFPVSGAFSTFGTRFVSPALGFTLGWNYWLQWSLSIPSELTAAAVILQFWTQTLQPWHWAIIIIIPMFALQLIHVRVYGETEYWFAMIKVVMIIFFIIVGLIYDWGGVKNHPGPGLSNFQNGQAFIGGFANFAQTFVYAFYSFGGIELVAIAAGESAKPHKSVPRAIKATFFRIVLFYILAILTMGLCINHADETLLNAAFDSDVAASPITVVFVRAGFGAAVHLVNAVLLTAVLSATNSCFFASSRMLLSLARAGNAPKVFGWVNKRGVPVPALLMALLFSCLTFLTTIWGSGIVFTWLLNITGISALLVWTSIGLISLRFRAAWKAQGRDITDLPYKQPLFPLLPIGVVVLGTAMFVGQGYASVRQEPFEARNVVATYIGVALYTILYTGYTLYERFFLGKTKHFVPLAEVDLVTDAVWGPGEGPAIRARERGVGEEKLGLEKGQAEVLVETGDERMGKRALGRIWGWAKRL</sequence>
<dbReference type="GO" id="GO:0015171">
    <property type="term" value="F:amino acid transmembrane transporter activity"/>
    <property type="evidence" value="ECO:0007669"/>
    <property type="project" value="TreeGrafter"/>
</dbReference>
<evidence type="ECO:0000256" key="3">
    <source>
        <dbReference type="ARBA" id="ARBA00022692"/>
    </source>
</evidence>
<comment type="caution">
    <text evidence="10">The sequence shown here is derived from an EMBL/GenBank/DDBJ whole genome shotgun (WGS) entry which is preliminary data.</text>
</comment>
<dbReference type="InterPro" id="IPR004841">
    <property type="entry name" value="AA-permease/SLC12A_dom"/>
</dbReference>
<evidence type="ECO:0000256" key="6">
    <source>
        <dbReference type="ARBA" id="ARBA00023136"/>
    </source>
</evidence>
<dbReference type="GO" id="GO:0016020">
    <property type="term" value="C:membrane"/>
    <property type="evidence" value="ECO:0007669"/>
    <property type="project" value="UniProtKB-SubCell"/>
</dbReference>
<evidence type="ECO:0000256" key="8">
    <source>
        <dbReference type="SAM" id="Phobius"/>
    </source>
</evidence>
<feature type="transmembrane region" description="Helical" evidence="8">
    <location>
        <begin position="177"/>
        <end position="198"/>
    </location>
</feature>
<feature type="region of interest" description="Disordered" evidence="7">
    <location>
        <begin position="54"/>
        <end position="92"/>
    </location>
</feature>
<evidence type="ECO:0000259" key="9">
    <source>
        <dbReference type="Pfam" id="PF00324"/>
    </source>
</evidence>
<accession>A0A8S0WD12</accession>
<keyword evidence="11" id="KW-1185">Reference proteome</keyword>
<comment type="subcellular location">
    <subcellularLocation>
        <location evidence="1">Membrane</location>
        <topology evidence="1">Multi-pass membrane protein</topology>
    </subcellularLocation>
</comment>
<feature type="compositionally biased region" description="Polar residues" evidence="7">
    <location>
        <begin position="81"/>
        <end position="92"/>
    </location>
</feature>
<feature type="transmembrane region" description="Helical" evidence="8">
    <location>
        <begin position="340"/>
        <end position="361"/>
    </location>
</feature>
<gene>
    <name evidence="10" type="ORF">AAE3_LOCUS1752</name>
</gene>
<keyword evidence="6 8" id="KW-0472">Membrane</keyword>
<organism evidence="10 11">
    <name type="scientific">Cyclocybe aegerita</name>
    <name type="common">Black poplar mushroom</name>
    <name type="synonym">Agrocybe aegerita</name>
    <dbReference type="NCBI Taxonomy" id="1973307"/>
    <lineage>
        <taxon>Eukaryota</taxon>
        <taxon>Fungi</taxon>
        <taxon>Dikarya</taxon>
        <taxon>Basidiomycota</taxon>
        <taxon>Agaricomycotina</taxon>
        <taxon>Agaricomycetes</taxon>
        <taxon>Agaricomycetidae</taxon>
        <taxon>Agaricales</taxon>
        <taxon>Agaricineae</taxon>
        <taxon>Bolbitiaceae</taxon>
        <taxon>Cyclocybe</taxon>
    </lineage>
</organism>
<dbReference type="OrthoDB" id="3900342at2759"/>
<dbReference type="PROSITE" id="PS00218">
    <property type="entry name" value="AMINO_ACID_PERMEASE_1"/>
    <property type="match status" value="1"/>
</dbReference>
<dbReference type="Pfam" id="PF00324">
    <property type="entry name" value="AA_permease"/>
    <property type="match status" value="1"/>
</dbReference>